<evidence type="ECO:0000256" key="1">
    <source>
        <dbReference type="SAM" id="MobiDB-lite"/>
    </source>
</evidence>
<dbReference type="Proteomes" id="UP001054252">
    <property type="component" value="Unassembled WGS sequence"/>
</dbReference>
<gene>
    <name evidence="2" type="ORF">SLEP1_g10979</name>
</gene>
<protein>
    <submittedName>
        <fullName evidence="2">Uncharacterized protein</fullName>
    </submittedName>
</protein>
<proteinExistence type="predicted"/>
<feature type="region of interest" description="Disordered" evidence="1">
    <location>
        <begin position="1"/>
        <end position="45"/>
    </location>
</feature>
<dbReference type="EMBL" id="BPVZ01000012">
    <property type="protein sequence ID" value="GKU97901.1"/>
    <property type="molecule type" value="Genomic_DNA"/>
</dbReference>
<evidence type="ECO:0000313" key="2">
    <source>
        <dbReference type="EMBL" id="GKU97901.1"/>
    </source>
</evidence>
<organism evidence="2 3">
    <name type="scientific">Rubroshorea leprosula</name>
    <dbReference type="NCBI Taxonomy" id="152421"/>
    <lineage>
        <taxon>Eukaryota</taxon>
        <taxon>Viridiplantae</taxon>
        <taxon>Streptophyta</taxon>
        <taxon>Embryophyta</taxon>
        <taxon>Tracheophyta</taxon>
        <taxon>Spermatophyta</taxon>
        <taxon>Magnoliopsida</taxon>
        <taxon>eudicotyledons</taxon>
        <taxon>Gunneridae</taxon>
        <taxon>Pentapetalae</taxon>
        <taxon>rosids</taxon>
        <taxon>malvids</taxon>
        <taxon>Malvales</taxon>
        <taxon>Dipterocarpaceae</taxon>
        <taxon>Rubroshorea</taxon>
    </lineage>
</organism>
<name>A0AAV5IEA9_9ROSI</name>
<evidence type="ECO:0000313" key="3">
    <source>
        <dbReference type="Proteomes" id="UP001054252"/>
    </source>
</evidence>
<accession>A0AAV5IEA9</accession>
<comment type="caution">
    <text evidence="2">The sequence shown here is derived from an EMBL/GenBank/DDBJ whole genome shotgun (WGS) entry which is preliminary data.</text>
</comment>
<sequence>MEIQDPSAKSTNQNDSEANYSDAVTMTTDVVSSKGDNHSLPAKAE</sequence>
<feature type="compositionally biased region" description="Polar residues" evidence="1">
    <location>
        <begin position="7"/>
        <end position="31"/>
    </location>
</feature>
<reference evidence="2 3" key="1">
    <citation type="journal article" date="2021" name="Commun. Biol.">
        <title>The genome of Shorea leprosula (Dipterocarpaceae) highlights the ecological relevance of drought in aseasonal tropical rainforests.</title>
        <authorList>
            <person name="Ng K.K.S."/>
            <person name="Kobayashi M.J."/>
            <person name="Fawcett J.A."/>
            <person name="Hatakeyama M."/>
            <person name="Paape T."/>
            <person name="Ng C.H."/>
            <person name="Ang C.C."/>
            <person name="Tnah L.H."/>
            <person name="Lee C.T."/>
            <person name="Nishiyama T."/>
            <person name="Sese J."/>
            <person name="O'Brien M.J."/>
            <person name="Copetti D."/>
            <person name="Mohd Noor M.I."/>
            <person name="Ong R.C."/>
            <person name="Putra M."/>
            <person name="Sireger I.Z."/>
            <person name="Indrioko S."/>
            <person name="Kosugi Y."/>
            <person name="Izuno A."/>
            <person name="Isagi Y."/>
            <person name="Lee S.L."/>
            <person name="Shimizu K.K."/>
        </authorList>
    </citation>
    <scope>NUCLEOTIDE SEQUENCE [LARGE SCALE GENOMIC DNA]</scope>
    <source>
        <strain evidence="2">214</strain>
    </source>
</reference>
<dbReference type="AlphaFoldDB" id="A0AAV5IEA9"/>
<keyword evidence="3" id="KW-1185">Reference proteome</keyword>